<keyword evidence="2" id="KW-1185">Reference proteome</keyword>
<proteinExistence type="predicted"/>
<organism evidence="1 2">
    <name type="scientific">Undibacterium hunanense</name>
    <dbReference type="NCBI Taxonomy" id="2762292"/>
    <lineage>
        <taxon>Bacteria</taxon>
        <taxon>Pseudomonadati</taxon>
        <taxon>Pseudomonadota</taxon>
        <taxon>Betaproteobacteria</taxon>
        <taxon>Burkholderiales</taxon>
        <taxon>Oxalobacteraceae</taxon>
        <taxon>Undibacterium</taxon>
    </lineage>
</organism>
<gene>
    <name evidence="1" type="ORF">H8L32_15685</name>
</gene>
<reference evidence="1 2" key="1">
    <citation type="submission" date="2020-08" db="EMBL/GenBank/DDBJ databases">
        <title>Novel species isolated from subtropical streams in China.</title>
        <authorList>
            <person name="Lu H."/>
        </authorList>
    </citation>
    <scope>NUCLEOTIDE SEQUENCE [LARGE SCALE GENOMIC DNA]</scope>
    <source>
        <strain evidence="1 2">CY18W</strain>
    </source>
</reference>
<accession>A0ABR6ZSV3</accession>
<dbReference type="EMBL" id="JACOGF010000008">
    <property type="protein sequence ID" value="MBC3918932.1"/>
    <property type="molecule type" value="Genomic_DNA"/>
</dbReference>
<sequence>MAGFTLPTYVLEYTTKTIDAVLSQAALEGNEVEIDVYERSDVNKKHTASGKRLKDDNDMFRVSVTTPGGQHSDDWNYTILRESAGRSRKMKK</sequence>
<dbReference type="RefSeq" id="WP_186948210.1">
    <property type="nucleotide sequence ID" value="NZ_JACOGF010000008.1"/>
</dbReference>
<evidence type="ECO:0000313" key="1">
    <source>
        <dbReference type="EMBL" id="MBC3918932.1"/>
    </source>
</evidence>
<protein>
    <submittedName>
        <fullName evidence="1">Uncharacterized protein</fullName>
    </submittedName>
</protein>
<name>A0ABR6ZSV3_9BURK</name>
<evidence type="ECO:0000313" key="2">
    <source>
        <dbReference type="Proteomes" id="UP000650424"/>
    </source>
</evidence>
<comment type="caution">
    <text evidence="1">The sequence shown here is derived from an EMBL/GenBank/DDBJ whole genome shotgun (WGS) entry which is preliminary data.</text>
</comment>
<dbReference type="Proteomes" id="UP000650424">
    <property type="component" value="Unassembled WGS sequence"/>
</dbReference>